<keyword evidence="1" id="KW-0812">Transmembrane</keyword>
<keyword evidence="1" id="KW-1133">Transmembrane helix</keyword>
<gene>
    <name evidence="3" type="ORF">JXQ802_LOCUS19522</name>
</gene>
<name>A0A814PLJ1_9BILA</name>
<dbReference type="Proteomes" id="UP000663870">
    <property type="component" value="Unassembled WGS sequence"/>
</dbReference>
<evidence type="ECO:0000259" key="2">
    <source>
        <dbReference type="Pfam" id="PF01683"/>
    </source>
</evidence>
<reference evidence="3" key="1">
    <citation type="submission" date="2021-02" db="EMBL/GenBank/DDBJ databases">
        <authorList>
            <person name="Nowell W R."/>
        </authorList>
    </citation>
    <scope>NUCLEOTIDE SEQUENCE</scope>
</reference>
<comment type="caution">
    <text evidence="3">The sequence shown here is derived from an EMBL/GenBank/DDBJ whole genome shotgun (WGS) entry which is preliminary data.</text>
</comment>
<evidence type="ECO:0000313" key="4">
    <source>
        <dbReference type="Proteomes" id="UP000663870"/>
    </source>
</evidence>
<dbReference type="PANTHER" id="PTHR39069">
    <property type="entry name" value="ECDYSONE-INDUCIBLE GENE E1, ISOFORM A"/>
    <property type="match status" value="1"/>
</dbReference>
<keyword evidence="1" id="KW-0472">Membrane</keyword>
<protein>
    <recommendedName>
        <fullName evidence="2">EB domain-containing protein</fullName>
    </recommendedName>
</protein>
<sequence>MLHKLNIVTPTDSQLGLTTADELENTTILSGDADNHNKFRNAPRIPRNKIDPNDFQTYAIDNLQLDDAEIQELVIESAPSKPISPWKKTSEVPRWLVLIFTNFLIMLVIATFCVVFIYQKSQVGLDELCLTDSNCNSRVGLMCTAGKCSCSAAQFWNGRRCVSQRTFNRSCTSSSQCNSLIKLACMNVTISSYTDLLCWCSASQYWTGSECVDLKTFNETCSSNSECQFTDFLTCINGRCDCNSTQFWDYEYCENKRSYGSQCFSNYWCNNATAGLQCSTQLPTAGTCDCLTNQYWWTGNNTCMQQLSYNSPCSFDYQCLTNLSLSCSSSTSPSSCQCADNYWYNSTKCTPKFLSGATCSSSIQCDNTVSLSCNLTAQTCTCNESIYVWDGTQCVVRRSIGGACSSNNDCLASQNLVCATTGVWNRTCACPTNYYWNTSTSLCVIKKLWYQPCASSYECYDGGYLSCQPNAALNTTVCDCTNYTDYWTGFLSNTYSDYCTPKINYGVPSFTCTSSYQCRDYNYITCNSGQCTCTTYQYWDGIMCEARLNYSYPCNSTSMCRNWASGPDLQCLTPPSGGSTKQCLCTSTQYYDYCLDRCYSAIGYQLSCSTSSCYATSMCDQTKSLSCISNICNCTNTQWWNTASCVAKGTYSASCTIGQNYQCQEYNLLSCIGSLCQCSSVMYWSSSSNYCLSKQSYNGACSSTNECLTAAGVGLTCTSGLCICLTGYTWSSALQQCSAVPG</sequence>
<proteinExistence type="predicted"/>
<dbReference type="EMBL" id="CAJNOL010000538">
    <property type="protein sequence ID" value="CAF1107590.1"/>
    <property type="molecule type" value="Genomic_DNA"/>
</dbReference>
<feature type="transmembrane region" description="Helical" evidence="1">
    <location>
        <begin position="95"/>
        <end position="118"/>
    </location>
</feature>
<organism evidence="3 4">
    <name type="scientific">Rotaria sordida</name>
    <dbReference type="NCBI Taxonomy" id="392033"/>
    <lineage>
        <taxon>Eukaryota</taxon>
        <taxon>Metazoa</taxon>
        <taxon>Spiralia</taxon>
        <taxon>Gnathifera</taxon>
        <taxon>Rotifera</taxon>
        <taxon>Eurotatoria</taxon>
        <taxon>Bdelloidea</taxon>
        <taxon>Philodinida</taxon>
        <taxon>Philodinidae</taxon>
        <taxon>Rotaria</taxon>
    </lineage>
</organism>
<dbReference type="InterPro" id="IPR006149">
    <property type="entry name" value="EB_dom"/>
</dbReference>
<evidence type="ECO:0000256" key="1">
    <source>
        <dbReference type="SAM" id="Phobius"/>
    </source>
</evidence>
<keyword evidence="4" id="KW-1185">Reference proteome</keyword>
<accession>A0A814PLJ1</accession>
<evidence type="ECO:0000313" key="3">
    <source>
        <dbReference type="EMBL" id="CAF1107590.1"/>
    </source>
</evidence>
<dbReference type="Pfam" id="PF01683">
    <property type="entry name" value="EB"/>
    <property type="match status" value="1"/>
</dbReference>
<dbReference type="AlphaFoldDB" id="A0A814PLJ1"/>
<feature type="domain" description="EB" evidence="2">
    <location>
        <begin position="687"/>
        <end position="732"/>
    </location>
</feature>
<dbReference type="PANTHER" id="PTHR39069:SF8">
    <property type="entry name" value="FI17111P1"/>
    <property type="match status" value="1"/>
</dbReference>